<proteinExistence type="predicted"/>
<dbReference type="EMBL" id="FP929061">
    <property type="protein sequence ID" value="CBL38415.1"/>
    <property type="molecule type" value="Genomic_DNA"/>
</dbReference>
<reference evidence="1 2" key="1">
    <citation type="submission" date="2010-03" db="EMBL/GenBank/DDBJ databases">
        <title>The genome sequence of Clostridiales sp. SSC/2.</title>
        <authorList>
            <consortium name="metaHIT consortium -- http://www.metahit.eu/"/>
            <person name="Pajon A."/>
            <person name="Turner K."/>
            <person name="Parkhill J."/>
            <person name="Duncan S."/>
            <person name="Flint H."/>
        </authorList>
    </citation>
    <scope>NUCLEOTIDE SEQUENCE [LARGE SCALE GENOMIC DNA]</scope>
    <source>
        <strain evidence="1 2">SSC/2</strain>
    </source>
</reference>
<name>D4N0M0_ANAHA</name>
<accession>D4N0M0</accession>
<sequence length="78" mass="9199">MKKNECYVVNFSDGYEIMSEQFKTYDEAYKNMSGEYNDFTPEEPDGICAEMSYLDDYKALLYCNGNDVYCWNICKVTF</sequence>
<dbReference type="AlphaFoldDB" id="D4N0M0"/>
<organism evidence="1 2">
    <name type="scientific">Anaerostipes hadrus</name>
    <dbReference type="NCBI Taxonomy" id="649756"/>
    <lineage>
        <taxon>Bacteria</taxon>
        <taxon>Bacillati</taxon>
        <taxon>Bacillota</taxon>
        <taxon>Clostridia</taxon>
        <taxon>Lachnospirales</taxon>
        <taxon>Lachnospiraceae</taxon>
        <taxon>Anaerostipes</taxon>
    </lineage>
</organism>
<reference evidence="1 2" key="2">
    <citation type="submission" date="2010-03" db="EMBL/GenBank/DDBJ databases">
        <authorList>
            <person name="Pajon A."/>
        </authorList>
    </citation>
    <scope>NUCLEOTIDE SEQUENCE [LARGE SCALE GENOMIC DNA]</scope>
    <source>
        <strain evidence="1 2">SSC/2</strain>
    </source>
</reference>
<evidence type="ECO:0000313" key="1">
    <source>
        <dbReference type="EMBL" id="CBL38415.1"/>
    </source>
</evidence>
<protein>
    <submittedName>
        <fullName evidence="1">Uncharacterized protein</fullName>
    </submittedName>
</protein>
<dbReference type="RefSeq" id="WP_008390925.1">
    <property type="nucleotide sequence ID" value="NC_021016.1"/>
</dbReference>
<dbReference type="KEGG" id="bprl:CL2_14690"/>
<dbReference type="PATRIC" id="fig|245018.3.peg.1768"/>
<gene>
    <name evidence="1" type="ORF">CL2_14690</name>
</gene>
<evidence type="ECO:0000313" key="2">
    <source>
        <dbReference type="Proteomes" id="UP000008960"/>
    </source>
</evidence>
<dbReference type="Proteomes" id="UP000008960">
    <property type="component" value="Chromosome"/>
</dbReference>